<protein>
    <submittedName>
        <fullName evidence="2">Uncharacterized protein</fullName>
    </submittedName>
</protein>
<accession>A0ABR0KPA5</accession>
<feature type="compositionally biased region" description="Basic and acidic residues" evidence="1">
    <location>
        <begin position="171"/>
        <end position="181"/>
    </location>
</feature>
<name>A0ABR0KPA5_9EURO</name>
<feature type="compositionally biased region" description="Low complexity" evidence="1">
    <location>
        <begin position="153"/>
        <end position="163"/>
    </location>
</feature>
<feature type="region of interest" description="Disordered" evidence="1">
    <location>
        <begin position="86"/>
        <end position="229"/>
    </location>
</feature>
<feature type="compositionally biased region" description="Basic residues" evidence="1">
    <location>
        <begin position="184"/>
        <end position="193"/>
    </location>
</feature>
<reference evidence="2 3" key="1">
    <citation type="submission" date="2023-08" db="EMBL/GenBank/DDBJ databases">
        <title>Black Yeasts Isolated from many extreme environments.</title>
        <authorList>
            <person name="Coleine C."/>
            <person name="Stajich J.E."/>
            <person name="Selbmann L."/>
        </authorList>
    </citation>
    <scope>NUCLEOTIDE SEQUENCE [LARGE SCALE GENOMIC DNA]</scope>
    <source>
        <strain evidence="2 3">CCFEE 5885</strain>
    </source>
</reference>
<dbReference type="Proteomes" id="UP001345013">
    <property type="component" value="Unassembled WGS sequence"/>
</dbReference>
<comment type="caution">
    <text evidence="2">The sequence shown here is derived from an EMBL/GenBank/DDBJ whole genome shotgun (WGS) entry which is preliminary data.</text>
</comment>
<evidence type="ECO:0000313" key="2">
    <source>
        <dbReference type="EMBL" id="KAK5102383.1"/>
    </source>
</evidence>
<feature type="compositionally biased region" description="Basic and acidic residues" evidence="1">
    <location>
        <begin position="194"/>
        <end position="205"/>
    </location>
</feature>
<feature type="compositionally biased region" description="Basic and acidic residues" evidence="1">
    <location>
        <begin position="105"/>
        <end position="138"/>
    </location>
</feature>
<gene>
    <name evidence="2" type="ORF">LTR24_000293</name>
</gene>
<feature type="compositionally biased region" description="Acidic residues" evidence="1">
    <location>
        <begin position="206"/>
        <end position="229"/>
    </location>
</feature>
<organism evidence="2 3">
    <name type="scientific">Lithohypha guttulata</name>
    <dbReference type="NCBI Taxonomy" id="1690604"/>
    <lineage>
        <taxon>Eukaryota</taxon>
        <taxon>Fungi</taxon>
        <taxon>Dikarya</taxon>
        <taxon>Ascomycota</taxon>
        <taxon>Pezizomycotina</taxon>
        <taxon>Eurotiomycetes</taxon>
        <taxon>Chaetothyriomycetidae</taxon>
        <taxon>Chaetothyriales</taxon>
        <taxon>Trichomeriaceae</taxon>
        <taxon>Lithohypha</taxon>
    </lineage>
</organism>
<dbReference type="EMBL" id="JAVRRG010000002">
    <property type="protein sequence ID" value="KAK5102383.1"/>
    <property type="molecule type" value="Genomic_DNA"/>
</dbReference>
<evidence type="ECO:0000313" key="3">
    <source>
        <dbReference type="Proteomes" id="UP001345013"/>
    </source>
</evidence>
<evidence type="ECO:0000256" key="1">
    <source>
        <dbReference type="SAM" id="MobiDB-lite"/>
    </source>
</evidence>
<proteinExistence type="predicted"/>
<keyword evidence="3" id="KW-1185">Reference proteome</keyword>
<sequence>MASMDPEQKIKFVLCVLKNTEGTPNMQAIAVDRGDKAANVCVPVKHSTSSQVNSLTQISSYQFKAIAKASGQYIVERNRVVAVDEVAPPAPATPTGSKKKTTTAKKVEKASTPDAEKMVEPTTPRSEDSIAPKVEEPVTPKGRQWQKWQEAASTTPKTPNPTTSKKRGRAKKDDKDGDDTPKAAAKKLRKTKKQKEAEEKAKEVEEAMEDGTDDVVADEVEAKEEGDDV</sequence>